<comment type="caution">
    <text evidence="7">The sequence shown here is derived from an EMBL/GenBank/DDBJ whole genome shotgun (WGS) entry which is preliminary data.</text>
</comment>
<protein>
    <recommendedName>
        <fullName evidence="9">RNA polymerase sigma factor</fullName>
    </recommendedName>
</protein>
<dbReference type="SUPFAM" id="SSF88946">
    <property type="entry name" value="Sigma2 domain of RNA polymerase sigma factors"/>
    <property type="match status" value="1"/>
</dbReference>
<dbReference type="GO" id="GO:0006352">
    <property type="term" value="P:DNA-templated transcription initiation"/>
    <property type="evidence" value="ECO:0007669"/>
    <property type="project" value="InterPro"/>
</dbReference>
<proteinExistence type="inferred from homology"/>
<dbReference type="GO" id="GO:0016987">
    <property type="term" value="F:sigma factor activity"/>
    <property type="evidence" value="ECO:0007669"/>
    <property type="project" value="UniProtKB-KW"/>
</dbReference>
<dbReference type="InterPro" id="IPR014284">
    <property type="entry name" value="RNA_pol_sigma-70_dom"/>
</dbReference>
<name>A0A0A3IY29_9BACI</name>
<keyword evidence="3" id="KW-0731">Sigma factor</keyword>
<dbReference type="STRING" id="1220589.CD32_02955"/>
<evidence type="ECO:0000256" key="3">
    <source>
        <dbReference type="ARBA" id="ARBA00023082"/>
    </source>
</evidence>
<dbReference type="InterPro" id="IPR039425">
    <property type="entry name" value="RNA_pol_sigma-70-like"/>
</dbReference>
<dbReference type="Pfam" id="PF04542">
    <property type="entry name" value="Sigma70_r2"/>
    <property type="match status" value="1"/>
</dbReference>
<dbReference type="SUPFAM" id="SSF88659">
    <property type="entry name" value="Sigma3 and sigma4 domains of RNA polymerase sigma factors"/>
    <property type="match status" value="1"/>
</dbReference>
<evidence type="ECO:0000256" key="2">
    <source>
        <dbReference type="ARBA" id="ARBA00023015"/>
    </source>
</evidence>
<dbReference type="InterPro" id="IPR013249">
    <property type="entry name" value="RNA_pol_sigma70_r4_t2"/>
</dbReference>
<dbReference type="InterPro" id="IPR036388">
    <property type="entry name" value="WH-like_DNA-bd_sf"/>
</dbReference>
<dbReference type="InterPro" id="IPR013324">
    <property type="entry name" value="RNA_pol_sigma_r3/r4-like"/>
</dbReference>
<evidence type="ECO:0000259" key="6">
    <source>
        <dbReference type="Pfam" id="PF08281"/>
    </source>
</evidence>
<dbReference type="InterPro" id="IPR013325">
    <property type="entry name" value="RNA_pol_sigma_r2"/>
</dbReference>
<reference evidence="7 8" key="1">
    <citation type="submission" date="2014-02" db="EMBL/GenBank/DDBJ databases">
        <title>Draft genome sequence of Lysinibacillus odysseyi NBRC 100172.</title>
        <authorList>
            <person name="Zhang F."/>
            <person name="Wang G."/>
            <person name="Zhang L."/>
        </authorList>
    </citation>
    <scope>NUCLEOTIDE SEQUENCE [LARGE SCALE GENOMIC DNA]</scope>
    <source>
        <strain evidence="7 8">NBRC 100172</strain>
    </source>
</reference>
<sequence>MVESEEREQRLIETMDLYGDDIVKLCYTYVRNWQTAEDLTQESFLKFFRSLHTFRGEASVKTYLYRIAINVCHDYLSSWKYKKVTITNAFHKILRTERSTEQVVMELDDSKRLVLAIEQLPPKYKDVIIVFHFGEMSLEETGSILKLPINTVKTRLRRARQMLGISLQEGVE</sequence>
<organism evidence="7 8">
    <name type="scientific">Lysinibacillus odysseyi 34hs-1 = NBRC 100172</name>
    <dbReference type="NCBI Taxonomy" id="1220589"/>
    <lineage>
        <taxon>Bacteria</taxon>
        <taxon>Bacillati</taxon>
        <taxon>Bacillota</taxon>
        <taxon>Bacilli</taxon>
        <taxon>Bacillales</taxon>
        <taxon>Bacillaceae</taxon>
        <taxon>Lysinibacillus</taxon>
    </lineage>
</organism>
<keyword evidence="2" id="KW-0805">Transcription regulation</keyword>
<dbReference type="eggNOG" id="COG1595">
    <property type="taxonomic scope" value="Bacteria"/>
</dbReference>
<accession>A0A0A3IY29</accession>
<dbReference type="GO" id="GO:0003677">
    <property type="term" value="F:DNA binding"/>
    <property type="evidence" value="ECO:0007669"/>
    <property type="project" value="InterPro"/>
</dbReference>
<keyword evidence="8" id="KW-1185">Reference proteome</keyword>
<feature type="domain" description="RNA polymerase sigma factor 70 region 4 type 2" evidence="6">
    <location>
        <begin position="112"/>
        <end position="163"/>
    </location>
</feature>
<gene>
    <name evidence="7" type="ORF">CD32_02955</name>
</gene>
<dbReference type="PANTHER" id="PTHR43133:SF60">
    <property type="entry name" value="RNA POLYMERASE SIGMA FACTOR SIGV"/>
    <property type="match status" value="1"/>
</dbReference>
<evidence type="ECO:0000259" key="5">
    <source>
        <dbReference type="Pfam" id="PF04542"/>
    </source>
</evidence>
<dbReference type="Gene3D" id="1.10.10.10">
    <property type="entry name" value="Winged helix-like DNA-binding domain superfamily/Winged helix DNA-binding domain"/>
    <property type="match status" value="1"/>
</dbReference>
<dbReference type="PANTHER" id="PTHR43133">
    <property type="entry name" value="RNA POLYMERASE ECF-TYPE SIGMA FACTO"/>
    <property type="match status" value="1"/>
</dbReference>
<evidence type="ECO:0000256" key="1">
    <source>
        <dbReference type="ARBA" id="ARBA00010641"/>
    </source>
</evidence>
<evidence type="ECO:0000313" key="7">
    <source>
        <dbReference type="EMBL" id="KGR87773.1"/>
    </source>
</evidence>
<evidence type="ECO:0000256" key="4">
    <source>
        <dbReference type="ARBA" id="ARBA00023163"/>
    </source>
</evidence>
<dbReference type="NCBIfam" id="TIGR02937">
    <property type="entry name" value="sigma70-ECF"/>
    <property type="match status" value="1"/>
</dbReference>
<keyword evidence="4" id="KW-0804">Transcription</keyword>
<dbReference type="Pfam" id="PF08281">
    <property type="entry name" value="Sigma70_r4_2"/>
    <property type="match status" value="1"/>
</dbReference>
<dbReference type="EMBL" id="JPVP01000045">
    <property type="protein sequence ID" value="KGR87773.1"/>
    <property type="molecule type" value="Genomic_DNA"/>
</dbReference>
<dbReference type="Proteomes" id="UP000030437">
    <property type="component" value="Unassembled WGS sequence"/>
</dbReference>
<feature type="domain" description="RNA polymerase sigma-70 region 2" evidence="5">
    <location>
        <begin position="17"/>
        <end position="77"/>
    </location>
</feature>
<dbReference type="CDD" id="cd06171">
    <property type="entry name" value="Sigma70_r4"/>
    <property type="match status" value="1"/>
</dbReference>
<evidence type="ECO:0008006" key="9">
    <source>
        <dbReference type="Google" id="ProtNLM"/>
    </source>
</evidence>
<dbReference type="AlphaFoldDB" id="A0A0A3IY29"/>
<dbReference type="InterPro" id="IPR007627">
    <property type="entry name" value="RNA_pol_sigma70_r2"/>
</dbReference>
<evidence type="ECO:0000313" key="8">
    <source>
        <dbReference type="Proteomes" id="UP000030437"/>
    </source>
</evidence>
<dbReference type="Gene3D" id="1.10.1740.10">
    <property type="match status" value="1"/>
</dbReference>
<comment type="similarity">
    <text evidence="1">Belongs to the sigma-70 factor family. ECF subfamily.</text>
</comment>